<reference evidence="1" key="1">
    <citation type="submission" date="2014-11" db="EMBL/GenBank/DDBJ databases">
        <authorList>
            <person name="Amaro Gonzalez C."/>
        </authorList>
    </citation>
    <scope>NUCLEOTIDE SEQUENCE</scope>
</reference>
<evidence type="ECO:0000313" key="1">
    <source>
        <dbReference type="EMBL" id="JAH56511.1"/>
    </source>
</evidence>
<organism evidence="1">
    <name type="scientific">Anguilla anguilla</name>
    <name type="common">European freshwater eel</name>
    <name type="synonym">Muraena anguilla</name>
    <dbReference type="NCBI Taxonomy" id="7936"/>
    <lineage>
        <taxon>Eukaryota</taxon>
        <taxon>Metazoa</taxon>
        <taxon>Chordata</taxon>
        <taxon>Craniata</taxon>
        <taxon>Vertebrata</taxon>
        <taxon>Euteleostomi</taxon>
        <taxon>Actinopterygii</taxon>
        <taxon>Neopterygii</taxon>
        <taxon>Teleostei</taxon>
        <taxon>Anguilliformes</taxon>
        <taxon>Anguillidae</taxon>
        <taxon>Anguilla</taxon>
    </lineage>
</organism>
<dbReference type="AlphaFoldDB" id="A0A0E9TSH9"/>
<dbReference type="EMBL" id="GBXM01052066">
    <property type="protein sequence ID" value="JAH56511.1"/>
    <property type="molecule type" value="Transcribed_RNA"/>
</dbReference>
<reference evidence="1" key="2">
    <citation type="journal article" date="2015" name="Fish Shellfish Immunol.">
        <title>Early steps in the European eel (Anguilla anguilla)-Vibrio vulnificus interaction in the gills: Role of the RtxA13 toxin.</title>
        <authorList>
            <person name="Callol A."/>
            <person name="Pajuelo D."/>
            <person name="Ebbesson L."/>
            <person name="Teles M."/>
            <person name="MacKenzie S."/>
            <person name="Amaro C."/>
        </authorList>
    </citation>
    <scope>NUCLEOTIDE SEQUENCE</scope>
</reference>
<sequence length="33" mass="3828">MISFRSWDIRFSWASTFSASLYVLSRSSSAFCM</sequence>
<accession>A0A0E9TSH9</accession>
<protein>
    <submittedName>
        <fullName evidence="1">Uncharacterized protein</fullName>
    </submittedName>
</protein>
<proteinExistence type="predicted"/>
<name>A0A0E9TSH9_ANGAN</name>